<dbReference type="InterPro" id="IPR029016">
    <property type="entry name" value="GAF-like_dom_sf"/>
</dbReference>
<dbReference type="PANTHER" id="PTHR30136">
    <property type="entry name" value="HELIX-TURN-HELIX TRANSCRIPTIONAL REGULATOR, ICLR FAMILY"/>
    <property type="match status" value="1"/>
</dbReference>
<gene>
    <name evidence="4" type="ORF">HA039_15570</name>
</gene>
<organism evidence="4 5">
    <name type="scientific">Streptomyces liangshanensis</name>
    <dbReference type="NCBI Taxonomy" id="2717324"/>
    <lineage>
        <taxon>Bacteria</taxon>
        <taxon>Bacillati</taxon>
        <taxon>Actinomycetota</taxon>
        <taxon>Actinomycetes</taxon>
        <taxon>Kitasatosporales</taxon>
        <taxon>Streptomycetaceae</taxon>
        <taxon>Streptomyces</taxon>
    </lineage>
</organism>
<name>A0A6G9GZ93_9ACTN</name>
<dbReference type="GO" id="GO:0045892">
    <property type="term" value="P:negative regulation of DNA-templated transcription"/>
    <property type="evidence" value="ECO:0007669"/>
    <property type="project" value="TreeGrafter"/>
</dbReference>
<dbReference type="KEGG" id="slia:HA039_15570"/>
<dbReference type="InterPro" id="IPR005471">
    <property type="entry name" value="Tscrpt_reg_IclR_N"/>
</dbReference>
<dbReference type="InterPro" id="IPR036388">
    <property type="entry name" value="WH-like_DNA-bd_sf"/>
</dbReference>
<dbReference type="InterPro" id="IPR036390">
    <property type="entry name" value="WH_DNA-bd_sf"/>
</dbReference>
<dbReference type="Gene3D" id="1.10.10.10">
    <property type="entry name" value="Winged helix-like DNA-binding domain superfamily/Winged helix DNA-binding domain"/>
    <property type="match status" value="1"/>
</dbReference>
<dbReference type="SUPFAM" id="SSF46785">
    <property type="entry name" value="Winged helix' DNA-binding domain"/>
    <property type="match status" value="1"/>
</dbReference>
<dbReference type="Gene3D" id="3.30.450.40">
    <property type="match status" value="1"/>
</dbReference>
<accession>A0A6G9GZ93</accession>
<dbReference type="GO" id="GO:0003677">
    <property type="term" value="F:DNA binding"/>
    <property type="evidence" value="ECO:0007669"/>
    <property type="project" value="InterPro"/>
</dbReference>
<dbReference type="EMBL" id="CP050177">
    <property type="protein sequence ID" value="QIQ03555.1"/>
    <property type="molecule type" value="Genomic_DNA"/>
</dbReference>
<dbReference type="PROSITE" id="PS51077">
    <property type="entry name" value="HTH_ICLR"/>
    <property type="match status" value="1"/>
</dbReference>
<dbReference type="InterPro" id="IPR050707">
    <property type="entry name" value="HTH_MetabolicPath_Reg"/>
</dbReference>
<dbReference type="AlphaFoldDB" id="A0A6G9GZ93"/>
<keyword evidence="2" id="KW-0804">Transcription</keyword>
<dbReference type="Pfam" id="PF09339">
    <property type="entry name" value="HTH_IclR"/>
    <property type="match status" value="1"/>
</dbReference>
<keyword evidence="5" id="KW-1185">Reference proteome</keyword>
<evidence type="ECO:0000256" key="1">
    <source>
        <dbReference type="ARBA" id="ARBA00023015"/>
    </source>
</evidence>
<dbReference type="SUPFAM" id="SSF55781">
    <property type="entry name" value="GAF domain-like"/>
    <property type="match status" value="1"/>
</dbReference>
<evidence type="ECO:0000256" key="2">
    <source>
        <dbReference type="ARBA" id="ARBA00023163"/>
    </source>
</evidence>
<reference evidence="4 5" key="1">
    <citation type="submission" date="2020-03" db="EMBL/GenBank/DDBJ databases">
        <title>A novel species.</title>
        <authorList>
            <person name="Gao J."/>
        </authorList>
    </citation>
    <scope>NUCLEOTIDE SEQUENCE [LARGE SCALE GENOMIC DNA]</scope>
    <source>
        <strain evidence="4 5">QMT-12</strain>
    </source>
</reference>
<proteinExistence type="predicted"/>
<dbReference type="GO" id="GO:0003700">
    <property type="term" value="F:DNA-binding transcription factor activity"/>
    <property type="evidence" value="ECO:0007669"/>
    <property type="project" value="TreeGrafter"/>
</dbReference>
<dbReference type="Proteomes" id="UP000501179">
    <property type="component" value="Chromosome"/>
</dbReference>
<evidence type="ECO:0000313" key="5">
    <source>
        <dbReference type="Proteomes" id="UP000501179"/>
    </source>
</evidence>
<evidence type="ECO:0000313" key="4">
    <source>
        <dbReference type="EMBL" id="QIQ03555.1"/>
    </source>
</evidence>
<evidence type="ECO:0000259" key="3">
    <source>
        <dbReference type="PROSITE" id="PS51077"/>
    </source>
</evidence>
<protein>
    <submittedName>
        <fullName evidence="4">Helix-turn-helix domain-containing protein</fullName>
    </submittedName>
</protein>
<feature type="domain" description="HTH iclR-type" evidence="3">
    <location>
        <begin position="23"/>
        <end position="82"/>
    </location>
</feature>
<keyword evidence="1" id="KW-0805">Transcription regulation</keyword>
<dbReference type="PANTHER" id="PTHR30136:SF35">
    <property type="entry name" value="HTH-TYPE TRANSCRIPTIONAL REGULATOR RV1719"/>
    <property type="match status" value="1"/>
</dbReference>
<dbReference type="SMART" id="SM00346">
    <property type="entry name" value="HTH_ICLR"/>
    <property type="match status" value="1"/>
</dbReference>
<sequence length="271" mass="28672">MPRPGGAAREGWAVAGGTRVAGRGVIEGAFQLLEELSRLGDAGLTELADAAGLPKSTAHRLLDQLVAAEAVERHGGRYRMGTRLFRMGQAWAPGPSLRAAGRHPLGQLAEAVPGASVLLSVPEGGRTVVVAGYRGEPDEVFPIQPGALIWHGNTGDRLFAAPAEMDRTAERVRPPGVPASVWRRQVARAHDEGVAYDFRPPVGPAVSCVSAPLRSPAGRVVGAVTVVLLDNDRVRPYAPAVQRAARMTTANLTRLRTTDTSLASWLDEAPR</sequence>